<evidence type="ECO:0000256" key="1">
    <source>
        <dbReference type="SAM" id="MobiDB-lite"/>
    </source>
</evidence>
<reference evidence="4 5" key="1">
    <citation type="journal article" date="2018" name="Mol. Biol. Evol.">
        <title>Analysis of the draft genome of the red seaweed Gracilariopsis chorda provides insights into genome size evolution in Rhodophyta.</title>
        <authorList>
            <person name="Lee J."/>
            <person name="Yang E.C."/>
            <person name="Graf L."/>
            <person name="Yang J.H."/>
            <person name="Qiu H."/>
            <person name="Zel Zion U."/>
            <person name="Chan C.X."/>
            <person name="Stephens T.G."/>
            <person name="Weber A.P.M."/>
            <person name="Boo G.H."/>
            <person name="Boo S.M."/>
            <person name="Kim K.M."/>
            <person name="Shin Y."/>
            <person name="Jung M."/>
            <person name="Lee S.J."/>
            <person name="Yim H.S."/>
            <person name="Lee J.H."/>
            <person name="Bhattacharya D."/>
            <person name="Yoon H.S."/>
        </authorList>
    </citation>
    <scope>NUCLEOTIDE SEQUENCE [LARGE SCALE GENOMIC DNA]</scope>
    <source>
        <strain evidence="4 5">SKKU-2015</strain>
        <tissue evidence="4">Whole body</tissue>
    </source>
</reference>
<evidence type="ECO:0000259" key="2">
    <source>
        <dbReference type="PROSITE" id="PS50090"/>
    </source>
</evidence>
<protein>
    <submittedName>
        <fullName evidence="4">Transcription factor MYB3R-5</fullName>
    </submittedName>
</protein>
<evidence type="ECO:0000313" key="5">
    <source>
        <dbReference type="Proteomes" id="UP000247409"/>
    </source>
</evidence>
<comment type="caution">
    <text evidence="4">The sequence shown here is derived from an EMBL/GenBank/DDBJ whole genome shotgun (WGS) entry which is preliminary data.</text>
</comment>
<dbReference type="InterPro" id="IPR009057">
    <property type="entry name" value="Homeodomain-like_sf"/>
</dbReference>
<dbReference type="PANTHER" id="PTHR45614">
    <property type="entry name" value="MYB PROTEIN-RELATED"/>
    <property type="match status" value="1"/>
</dbReference>
<dbReference type="Proteomes" id="UP000247409">
    <property type="component" value="Unassembled WGS sequence"/>
</dbReference>
<dbReference type="CDD" id="cd00167">
    <property type="entry name" value="SANT"/>
    <property type="match status" value="2"/>
</dbReference>
<dbReference type="GO" id="GO:0005634">
    <property type="term" value="C:nucleus"/>
    <property type="evidence" value="ECO:0007669"/>
    <property type="project" value="TreeGrafter"/>
</dbReference>
<feature type="domain" description="HTH myb-type" evidence="3">
    <location>
        <begin position="172"/>
        <end position="226"/>
    </location>
</feature>
<feature type="compositionally biased region" description="Pro residues" evidence="1">
    <location>
        <begin position="107"/>
        <end position="129"/>
    </location>
</feature>
<dbReference type="STRING" id="448386.A0A2V3IND7"/>
<dbReference type="SMART" id="SM00717">
    <property type="entry name" value="SANT"/>
    <property type="match status" value="2"/>
</dbReference>
<organism evidence="4 5">
    <name type="scientific">Gracilariopsis chorda</name>
    <dbReference type="NCBI Taxonomy" id="448386"/>
    <lineage>
        <taxon>Eukaryota</taxon>
        <taxon>Rhodophyta</taxon>
        <taxon>Florideophyceae</taxon>
        <taxon>Rhodymeniophycidae</taxon>
        <taxon>Gracilariales</taxon>
        <taxon>Gracilariaceae</taxon>
        <taxon>Gracilariopsis</taxon>
    </lineage>
</organism>
<dbReference type="SUPFAM" id="SSF46689">
    <property type="entry name" value="Homeodomain-like"/>
    <property type="match status" value="1"/>
</dbReference>
<dbReference type="Pfam" id="PF00249">
    <property type="entry name" value="Myb_DNA-binding"/>
    <property type="match status" value="2"/>
</dbReference>
<keyword evidence="5" id="KW-1185">Reference proteome</keyword>
<proteinExistence type="predicted"/>
<dbReference type="InterPro" id="IPR017930">
    <property type="entry name" value="Myb_dom"/>
</dbReference>
<dbReference type="AlphaFoldDB" id="A0A2V3IND7"/>
<dbReference type="PROSITE" id="PS51294">
    <property type="entry name" value="HTH_MYB"/>
    <property type="match status" value="2"/>
</dbReference>
<dbReference type="OrthoDB" id="5461at2759"/>
<feature type="domain" description="Myb-like" evidence="2">
    <location>
        <begin position="172"/>
        <end position="222"/>
    </location>
</feature>
<feature type="region of interest" description="Disordered" evidence="1">
    <location>
        <begin position="92"/>
        <end position="136"/>
    </location>
</feature>
<dbReference type="GO" id="GO:0000978">
    <property type="term" value="F:RNA polymerase II cis-regulatory region sequence-specific DNA binding"/>
    <property type="evidence" value="ECO:0007669"/>
    <property type="project" value="TreeGrafter"/>
</dbReference>
<sequence length="280" mass="32089">MQQQHFERRYLAPLPLPPPSRRHRISVRALTDPHEDDPSSTSNKPLSEPYRGYRGDALLMHPIRDPAASGRSFSSHRVYSISSAGEFGAPYAEGYPSRANQDFSLTPTPPLPPPTPPPPPTYLPPPIPPLHRSQYYAPPQPRYAGYGVSSRWYPSQYAYPTSLSVSHTIAKRKRTVKRLWTPQEDERLRHLARMRPENWNVIAESLPGRTGKQCRERWLNHLRDGIRKGFWTPSEDAIILNEQARRGNRWSDIARLLPGRSDNAVKNRFNATLKKHIMRA</sequence>
<dbReference type="PANTHER" id="PTHR45614:SF25">
    <property type="entry name" value="MYB PROTEIN"/>
    <property type="match status" value="1"/>
</dbReference>
<dbReference type="InterPro" id="IPR001005">
    <property type="entry name" value="SANT/Myb"/>
</dbReference>
<accession>A0A2V3IND7</accession>
<feature type="domain" description="Myb-like" evidence="2">
    <location>
        <begin position="223"/>
        <end position="273"/>
    </location>
</feature>
<dbReference type="EMBL" id="NBIV01000118">
    <property type="protein sequence ID" value="PXF43594.1"/>
    <property type="molecule type" value="Genomic_DNA"/>
</dbReference>
<feature type="region of interest" description="Disordered" evidence="1">
    <location>
        <begin position="1"/>
        <end position="53"/>
    </location>
</feature>
<name>A0A2V3IND7_9FLOR</name>
<dbReference type="PROSITE" id="PS50090">
    <property type="entry name" value="MYB_LIKE"/>
    <property type="match status" value="2"/>
</dbReference>
<feature type="domain" description="HTH myb-type" evidence="3">
    <location>
        <begin position="227"/>
        <end position="277"/>
    </location>
</feature>
<evidence type="ECO:0000313" key="4">
    <source>
        <dbReference type="EMBL" id="PXF43594.1"/>
    </source>
</evidence>
<evidence type="ECO:0000259" key="3">
    <source>
        <dbReference type="PROSITE" id="PS51294"/>
    </source>
</evidence>
<feature type="compositionally biased region" description="Basic and acidic residues" evidence="1">
    <location>
        <begin position="1"/>
        <end position="10"/>
    </location>
</feature>
<gene>
    <name evidence="4" type="ORF">BWQ96_06651</name>
</gene>
<dbReference type="InterPro" id="IPR050560">
    <property type="entry name" value="MYB_TF"/>
</dbReference>
<dbReference type="GO" id="GO:0000981">
    <property type="term" value="F:DNA-binding transcription factor activity, RNA polymerase II-specific"/>
    <property type="evidence" value="ECO:0007669"/>
    <property type="project" value="TreeGrafter"/>
</dbReference>
<dbReference type="Gene3D" id="1.10.10.60">
    <property type="entry name" value="Homeodomain-like"/>
    <property type="match status" value="2"/>
</dbReference>